<name>A0A0F7FJX4_9CREN</name>
<dbReference type="PANTHER" id="PTHR42709:SF10">
    <property type="entry name" value="SNARE ASSOCIATED GOLGI PROTEIN"/>
    <property type="match status" value="1"/>
</dbReference>
<dbReference type="Proteomes" id="UP000067434">
    <property type="component" value="Chromosome"/>
</dbReference>
<dbReference type="PANTHER" id="PTHR42709">
    <property type="entry name" value="ALKALINE PHOSPHATASE LIKE PROTEIN"/>
    <property type="match status" value="1"/>
</dbReference>
<evidence type="ECO:0000313" key="4">
    <source>
        <dbReference type="Proteomes" id="UP000067434"/>
    </source>
</evidence>
<sequence length="221" mass="23713">MHPVIDWLLNIASGVGGYLGIFVVSILGNFIPFIPIPYLIAVYLYAALIPGSNPLLVGIISGVGGGVGKLIVYLVSRGASRVVLSEDTRERYNKLSKMLGNWGMLAVFLFAATPSPDDAIVIPLGLMGYSPLKFFIGITAGKILISIATAYSGRIVAQMTGGMFWYELLVSIVLFIAVMLIISLLDWEGILTLLGEKGLKGLRDEISKKGLAGVLLARRNK</sequence>
<feature type="domain" description="VTT" evidence="2">
    <location>
        <begin position="40"/>
        <end position="154"/>
    </location>
</feature>
<reference evidence="3 4" key="1">
    <citation type="journal article" date="2015" name="Stand. Genomic Sci.">
        <title>Complete genome sequence of and proposal of Thermofilum uzonense sp. nov. a novel hyperthermophilic crenarchaeon and emended description of the genus Thermofilum.</title>
        <authorList>
            <person name="Toshchakov S.V."/>
            <person name="Korzhenkov A.A."/>
            <person name="Samarov N.I."/>
            <person name="Mazunin I.O."/>
            <person name="Mozhey O.I."/>
            <person name="Shmyr I.S."/>
            <person name="Derbikova K.S."/>
            <person name="Taranov E.A."/>
            <person name="Dominova I.N."/>
            <person name="Bonch-Osmolovskaya E.A."/>
            <person name="Patrushev M.V."/>
            <person name="Podosokorskaya O.A."/>
            <person name="Kublanov I.V."/>
        </authorList>
    </citation>
    <scope>NUCLEOTIDE SEQUENCE [LARGE SCALE GENOMIC DNA]</scope>
    <source>
        <strain evidence="3 4">1807-2</strain>
    </source>
</reference>
<keyword evidence="4" id="KW-1185">Reference proteome</keyword>
<dbReference type="STRING" id="1550241.MA03_08390"/>
<feature type="transmembrane region" description="Helical" evidence="1">
    <location>
        <begin position="164"/>
        <end position="185"/>
    </location>
</feature>
<keyword evidence="1" id="KW-0472">Membrane</keyword>
<dbReference type="PATRIC" id="fig|1550241.5.peg.1739"/>
<dbReference type="AlphaFoldDB" id="A0A0F7FJX4"/>
<organism evidence="3 4">
    <name type="scientific">Infirmifilum uzonense</name>
    <dbReference type="NCBI Taxonomy" id="1550241"/>
    <lineage>
        <taxon>Archaea</taxon>
        <taxon>Thermoproteota</taxon>
        <taxon>Thermoprotei</taxon>
        <taxon>Thermofilales</taxon>
        <taxon>Thermofilaceae</taxon>
        <taxon>Infirmifilum</taxon>
    </lineage>
</organism>
<feature type="transmembrane region" description="Helical" evidence="1">
    <location>
        <begin position="54"/>
        <end position="75"/>
    </location>
</feature>
<protein>
    <recommendedName>
        <fullName evidence="2">VTT domain-containing protein</fullName>
    </recommendedName>
</protein>
<dbReference type="HOGENOM" id="CLU_101250_0_0_2"/>
<evidence type="ECO:0000256" key="1">
    <source>
        <dbReference type="SAM" id="Phobius"/>
    </source>
</evidence>
<feature type="transmembrane region" description="Helical" evidence="1">
    <location>
        <begin position="132"/>
        <end position="152"/>
    </location>
</feature>
<dbReference type="InterPro" id="IPR032816">
    <property type="entry name" value="VTT_dom"/>
</dbReference>
<evidence type="ECO:0000259" key="2">
    <source>
        <dbReference type="Pfam" id="PF09335"/>
    </source>
</evidence>
<dbReference type="Pfam" id="PF09335">
    <property type="entry name" value="VTT_dom"/>
    <property type="match status" value="1"/>
</dbReference>
<gene>
    <name evidence="3" type="ORF">MA03_08390</name>
</gene>
<dbReference type="GO" id="GO:0005886">
    <property type="term" value="C:plasma membrane"/>
    <property type="evidence" value="ECO:0007669"/>
    <property type="project" value="TreeGrafter"/>
</dbReference>
<feature type="transmembrane region" description="Helical" evidence="1">
    <location>
        <begin position="95"/>
        <end position="112"/>
    </location>
</feature>
<keyword evidence="1" id="KW-0812">Transmembrane</keyword>
<proteinExistence type="predicted"/>
<dbReference type="KEGG" id="thf:MA03_08390"/>
<dbReference type="InterPro" id="IPR051311">
    <property type="entry name" value="DedA_domain"/>
</dbReference>
<feature type="transmembrane region" description="Helical" evidence="1">
    <location>
        <begin position="7"/>
        <end position="34"/>
    </location>
</feature>
<dbReference type="EMBL" id="CP009961">
    <property type="protein sequence ID" value="AKG39238.1"/>
    <property type="molecule type" value="Genomic_DNA"/>
</dbReference>
<keyword evidence="1" id="KW-1133">Transmembrane helix</keyword>
<accession>A0A0F7FJX4</accession>
<evidence type="ECO:0000313" key="3">
    <source>
        <dbReference type="EMBL" id="AKG39238.1"/>
    </source>
</evidence>